<dbReference type="EMBL" id="JAPNKA010000001">
    <property type="protein sequence ID" value="MCY1075559.1"/>
    <property type="molecule type" value="Genomic_DNA"/>
</dbReference>
<sequence length="226" mass="24259">MKYPLILTILLTSSCALFPKPPPEDPSIRFPNFYENFATIVGKQGQPYELDGVTLRAISIAANDFIPPGYKSRWCWDRQESHLYRVIRQGDIIFVDISANPRACEQKVMVLDGGAKYAISTDGRILRRLFDGEPEDLNPASETTAQEPRGTPVPESQVGGLFGRPDPNLPSSWFDGGTRHPTPESPPTPPAPDSPDAGSPVPDGGTQAPDGGSPGVPSPVSPPDAG</sequence>
<keyword evidence="3" id="KW-1185">Reference proteome</keyword>
<accession>A0ABT4A2Q3</accession>
<dbReference type="RefSeq" id="WP_267534489.1">
    <property type="nucleotide sequence ID" value="NZ_JAPNKA010000001.1"/>
</dbReference>
<dbReference type="Proteomes" id="UP001207654">
    <property type="component" value="Unassembled WGS sequence"/>
</dbReference>
<evidence type="ECO:0008006" key="4">
    <source>
        <dbReference type="Google" id="ProtNLM"/>
    </source>
</evidence>
<organism evidence="2 3">
    <name type="scientific">Archangium lansingense</name>
    <dbReference type="NCBI Taxonomy" id="2995310"/>
    <lineage>
        <taxon>Bacteria</taxon>
        <taxon>Pseudomonadati</taxon>
        <taxon>Myxococcota</taxon>
        <taxon>Myxococcia</taxon>
        <taxon>Myxococcales</taxon>
        <taxon>Cystobacterineae</taxon>
        <taxon>Archangiaceae</taxon>
        <taxon>Archangium</taxon>
    </lineage>
</organism>
<gene>
    <name evidence="2" type="ORF">OV287_13800</name>
</gene>
<feature type="compositionally biased region" description="Pro residues" evidence="1">
    <location>
        <begin position="216"/>
        <end position="226"/>
    </location>
</feature>
<dbReference type="PROSITE" id="PS51257">
    <property type="entry name" value="PROKAR_LIPOPROTEIN"/>
    <property type="match status" value="1"/>
</dbReference>
<reference evidence="2 3" key="1">
    <citation type="submission" date="2022-11" db="EMBL/GenBank/DDBJ databases">
        <title>Minimal conservation of predation-associated metabolite biosynthetic gene clusters underscores biosynthetic potential of Myxococcota including descriptions for ten novel species: Archangium lansinium sp. nov., Myxococcus landrumus sp. nov., Nannocystis bai.</title>
        <authorList>
            <person name="Ahearne A."/>
            <person name="Stevens C."/>
            <person name="Phillips K."/>
        </authorList>
    </citation>
    <scope>NUCLEOTIDE SEQUENCE [LARGE SCALE GENOMIC DNA]</scope>
    <source>
        <strain evidence="2 3">MIWBW</strain>
    </source>
</reference>
<evidence type="ECO:0000256" key="1">
    <source>
        <dbReference type="SAM" id="MobiDB-lite"/>
    </source>
</evidence>
<feature type="compositionally biased region" description="Low complexity" evidence="1">
    <location>
        <begin position="194"/>
        <end position="211"/>
    </location>
</feature>
<comment type="caution">
    <text evidence="2">The sequence shown here is derived from an EMBL/GenBank/DDBJ whole genome shotgun (WGS) entry which is preliminary data.</text>
</comment>
<feature type="compositionally biased region" description="Pro residues" evidence="1">
    <location>
        <begin position="183"/>
        <end position="193"/>
    </location>
</feature>
<evidence type="ECO:0000313" key="2">
    <source>
        <dbReference type="EMBL" id="MCY1075559.1"/>
    </source>
</evidence>
<proteinExistence type="predicted"/>
<name>A0ABT4A2Q3_9BACT</name>
<evidence type="ECO:0000313" key="3">
    <source>
        <dbReference type="Proteomes" id="UP001207654"/>
    </source>
</evidence>
<protein>
    <recommendedName>
        <fullName evidence="4">Lipoprotein</fullName>
    </recommendedName>
</protein>
<feature type="region of interest" description="Disordered" evidence="1">
    <location>
        <begin position="133"/>
        <end position="226"/>
    </location>
</feature>